<evidence type="ECO:0000259" key="6">
    <source>
        <dbReference type="Pfam" id="PF00134"/>
    </source>
</evidence>
<dbReference type="Proteomes" id="UP000237000">
    <property type="component" value="Unassembled WGS sequence"/>
</dbReference>
<protein>
    <recommendedName>
        <fullName evidence="4">B-like cyclin</fullName>
    </recommendedName>
</protein>
<feature type="region of interest" description="Disordered" evidence="5">
    <location>
        <begin position="225"/>
        <end position="269"/>
    </location>
</feature>
<dbReference type="InterPro" id="IPR006671">
    <property type="entry name" value="Cyclin_N"/>
</dbReference>
<dbReference type="EMBL" id="JXTC01000128">
    <property type="protein sequence ID" value="PON86692.1"/>
    <property type="molecule type" value="Genomic_DNA"/>
</dbReference>
<comment type="subunit">
    <text evidence="1">Interacts with the CDC2 protein kinase to form a serine/threonine kinase holoenzyme complex also known as maturation promoting factor (MPF). The cyclin subunit imparts substrate specificity to the complex.</text>
</comment>
<dbReference type="InterPro" id="IPR039361">
    <property type="entry name" value="Cyclin"/>
</dbReference>
<reference evidence="8" key="1">
    <citation type="submission" date="2016-06" db="EMBL/GenBank/DDBJ databases">
        <title>Parallel loss of symbiosis genes in relatives of nitrogen-fixing non-legume Parasponia.</title>
        <authorList>
            <person name="Van Velzen R."/>
            <person name="Holmer R."/>
            <person name="Bu F."/>
            <person name="Rutten L."/>
            <person name="Van Zeijl A."/>
            <person name="Liu W."/>
            <person name="Santuari L."/>
            <person name="Cao Q."/>
            <person name="Sharma T."/>
            <person name="Shen D."/>
            <person name="Roswanjaya Y."/>
            <person name="Wardhani T."/>
            <person name="Kalhor M.S."/>
            <person name="Jansen J."/>
            <person name="Van den Hoogen J."/>
            <person name="Gungor B."/>
            <person name="Hartog M."/>
            <person name="Hontelez J."/>
            <person name="Verver J."/>
            <person name="Yang W.-C."/>
            <person name="Schijlen E."/>
            <person name="Repin R."/>
            <person name="Schilthuizen M."/>
            <person name="Schranz E."/>
            <person name="Heidstra R."/>
            <person name="Miyata K."/>
            <person name="Fedorova E."/>
            <person name="Kohlen W."/>
            <person name="Bisseling T."/>
            <person name="Smit S."/>
            <person name="Geurts R."/>
        </authorList>
    </citation>
    <scope>NUCLEOTIDE SEQUENCE [LARGE SCALE GENOMIC DNA]</scope>
    <source>
        <strain evidence="8">cv. RG33-2</strain>
    </source>
</reference>
<proteinExistence type="predicted"/>
<dbReference type="OrthoDB" id="1743455at2759"/>
<feature type="domain" description="Cyclin N-terminal" evidence="6">
    <location>
        <begin position="6"/>
        <end position="114"/>
    </location>
</feature>
<dbReference type="Pfam" id="PF00134">
    <property type="entry name" value="Cyclin_N"/>
    <property type="match status" value="1"/>
</dbReference>
<dbReference type="Gene3D" id="1.10.472.10">
    <property type="entry name" value="Cyclin-like"/>
    <property type="match status" value="2"/>
</dbReference>
<evidence type="ECO:0000256" key="2">
    <source>
        <dbReference type="ARBA" id="ARBA00022618"/>
    </source>
</evidence>
<dbReference type="SUPFAM" id="SSF47954">
    <property type="entry name" value="Cyclin-like"/>
    <property type="match status" value="1"/>
</dbReference>
<dbReference type="AlphaFoldDB" id="A0A2P5EMH0"/>
<evidence type="ECO:0000256" key="4">
    <source>
        <dbReference type="ARBA" id="ARBA00032263"/>
    </source>
</evidence>
<organism evidence="7 8">
    <name type="scientific">Trema orientale</name>
    <name type="common">Charcoal tree</name>
    <name type="synonym">Celtis orientalis</name>
    <dbReference type="NCBI Taxonomy" id="63057"/>
    <lineage>
        <taxon>Eukaryota</taxon>
        <taxon>Viridiplantae</taxon>
        <taxon>Streptophyta</taxon>
        <taxon>Embryophyta</taxon>
        <taxon>Tracheophyta</taxon>
        <taxon>Spermatophyta</taxon>
        <taxon>Magnoliopsida</taxon>
        <taxon>eudicotyledons</taxon>
        <taxon>Gunneridae</taxon>
        <taxon>Pentapetalae</taxon>
        <taxon>rosids</taxon>
        <taxon>fabids</taxon>
        <taxon>Rosales</taxon>
        <taxon>Cannabaceae</taxon>
        <taxon>Trema</taxon>
    </lineage>
</organism>
<feature type="compositionally biased region" description="Basic and acidic residues" evidence="5">
    <location>
        <begin position="225"/>
        <end position="261"/>
    </location>
</feature>
<evidence type="ECO:0000256" key="1">
    <source>
        <dbReference type="ARBA" id="ARBA00011177"/>
    </source>
</evidence>
<gene>
    <name evidence="7" type="ORF">TorRG33x02_175240</name>
</gene>
<evidence type="ECO:0000313" key="8">
    <source>
        <dbReference type="Proteomes" id="UP000237000"/>
    </source>
</evidence>
<dbReference type="GO" id="GO:0051301">
    <property type="term" value="P:cell division"/>
    <property type="evidence" value="ECO:0007669"/>
    <property type="project" value="UniProtKB-KW"/>
</dbReference>
<sequence length="355" mass="40698">MATNEERLRCRALHVVFKYSKCENFDASIPYLAMTYFDHFISGRDEILIRTATGHVLEHDVELLALCCLTLAWKRRTQSFNMDEFWHNQPDLQYFTKEQFQKIETRIVKALGQRLYARTALSFVPDIATKFYLTFGISRRTINEIIISSHDSTLVRKQRPSIIAASAFLAASKYLYPDKYQSFYRHMMLDGMFERSHEKRFLEYMITLCSDLKLIIESNDVPKRRVRAGEEAERGAGETSEHGAAETSEHGAAETSEKDTGETSEQGTRAGFNFPLRWRICEPFGEKFVAFRPLSKSAELDSLAFEASRQPDLRALYPLKHYQVDRVGAPVPEARDDQPQIAHGQGPQNGCCNTL</sequence>
<evidence type="ECO:0000256" key="3">
    <source>
        <dbReference type="ARBA" id="ARBA00023306"/>
    </source>
</evidence>
<feature type="compositionally biased region" description="Polar residues" evidence="5">
    <location>
        <begin position="346"/>
        <end position="355"/>
    </location>
</feature>
<accession>A0A2P5EMH0</accession>
<evidence type="ECO:0000313" key="7">
    <source>
        <dbReference type="EMBL" id="PON86692.1"/>
    </source>
</evidence>
<keyword evidence="8" id="KW-1185">Reference proteome</keyword>
<dbReference type="InterPro" id="IPR036915">
    <property type="entry name" value="Cyclin-like_sf"/>
</dbReference>
<comment type="caution">
    <text evidence="7">The sequence shown here is derived from an EMBL/GenBank/DDBJ whole genome shotgun (WGS) entry which is preliminary data.</text>
</comment>
<dbReference type="InParanoid" id="A0A2P5EMH0"/>
<dbReference type="STRING" id="63057.A0A2P5EMH0"/>
<dbReference type="PANTHER" id="PTHR10177">
    <property type="entry name" value="CYCLINS"/>
    <property type="match status" value="1"/>
</dbReference>
<feature type="region of interest" description="Disordered" evidence="5">
    <location>
        <begin position="335"/>
        <end position="355"/>
    </location>
</feature>
<keyword evidence="3" id="KW-0131">Cell cycle</keyword>
<name>A0A2P5EMH0_TREOI</name>
<evidence type="ECO:0000256" key="5">
    <source>
        <dbReference type="SAM" id="MobiDB-lite"/>
    </source>
</evidence>
<keyword evidence="2" id="KW-0132">Cell division</keyword>